<protein>
    <submittedName>
        <fullName evidence="1">Uncharacterized protein</fullName>
    </submittedName>
</protein>
<dbReference type="EnsemblMetazoa" id="RPRC009363-RA">
    <property type="protein sequence ID" value="RPRC009363-PA"/>
    <property type="gene ID" value="RPRC009363"/>
</dbReference>
<dbReference type="GeneID" id="141454954"/>
<dbReference type="EMBL" id="ACPB03021114">
    <property type="status" value="NOT_ANNOTATED_CDS"/>
    <property type="molecule type" value="Genomic_DNA"/>
</dbReference>
<evidence type="ECO:0000313" key="1">
    <source>
        <dbReference type="EnsemblMetazoa" id="RPRC009363-PA"/>
    </source>
</evidence>
<proteinExistence type="predicted"/>
<reference evidence="1" key="1">
    <citation type="submission" date="2015-05" db="UniProtKB">
        <authorList>
            <consortium name="EnsemblMetazoa"/>
        </authorList>
    </citation>
    <scope>IDENTIFICATION</scope>
</reference>
<name>T1HZ93_RHOPR</name>
<dbReference type="Proteomes" id="UP000015103">
    <property type="component" value="Unassembled WGS sequence"/>
</dbReference>
<dbReference type="VEuPathDB" id="VectorBase:RPRC009363"/>
<accession>T1HZ93</accession>
<dbReference type="InParanoid" id="T1HZ93"/>
<dbReference type="RefSeq" id="XP_073985776.1">
    <property type="nucleotide sequence ID" value="XM_074129675.1"/>
</dbReference>
<evidence type="ECO:0000313" key="2">
    <source>
        <dbReference type="Proteomes" id="UP000015103"/>
    </source>
</evidence>
<dbReference type="HOGENOM" id="CLU_1629113_0_0_1"/>
<organism evidence="1 2">
    <name type="scientific">Rhodnius prolixus</name>
    <name type="common">Triatomid bug</name>
    <dbReference type="NCBI Taxonomy" id="13249"/>
    <lineage>
        <taxon>Eukaryota</taxon>
        <taxon>Metazoa</taxon>
        <taxon>Ecdysozoa</taxon>
        <taxon>Arthropoda</taxon>
        <taxon>Hexapoda</taxon>
        <taxon>Insecta</taxon>
        <taxon>Pterygota</taxon>
        <taxon>Neoptera</taxon>
        <taxon>Paraneoptera</taxon>
        <taxon>Hemiptera</taxon>
        <taxon>Heteroptera</taxon>
        <taxon>Panheteroptera</taxon>
        <taxon>Cimicomorpha</taxon>
        <taxon>Reduviidae</taxon>
        <taxon>Triatominae</taxon>
        <taxon>Rhodnius</taxon>
    </lineage>
</organism>
<dbReference type="AlphaFoldDB" id="T1HZ93"/>
<sequence length="163" mass="18156">MVTTSWTIVCVDVVKKWWTTMSSSLESDLRELRSLQMATTSLSEDSRSIRYESNQSQAVSTSILAPSYDCNSMAAKTFINDRIVDLPLCGSRTLSQVQAERVQGAEGQSRYVRPVGSGTLGAGALGPRFQTALLPLTSRPDYTAVRHRRTRERLYLSNLYLTI</sequence>
<keyword evidence="2" id="KW-1185">Reference proteome</keyword>